<accession>D8LHY4</accession>
<name>D8LHY4_ECTSI</name>
<keyword evidence="9" id="KW-1185">Reference proteome</keyword>
<keyword evidence="4" id="KW-0479">Metal-binding</keyword>
<dbReference type="InterPro" id="IPR008949">
    <property type="entry name" value="Isoprenoid_synthase_dom_sf"/>
</dbReference>
<evidence type="ECO:0000256" key="4">
    <source>
        <dbReference type="ARBA" id="ARBA00022723"/>
    </source>
</evidence>
<dbReference type="EMBL" id="FN649738">
    <property type="protein sequence ID" value="CBN74415.1"/>
    <property type="molecule type" value="Genomic_DNA"/>
</dbReference>
<dbReference type="GO" id="GO:0006744">
    <property type="term" value="P:ubiquinone biosynthetic process"/>
    <property type="evidence" value="ECO:0007669"/>
    <property type="project" value="TreeGrafter"/>
</dbReference>
<dbReference type="PROSITE" id="PS00444">
    <property type="entry name" value="POLYPRENYL_SYNTHASE_2"/>
    <property type="match status" value="1"/>
</dbReference>
<keyword evidence="6" id="KW-0414">Isoprene biosynthesis</keyword>
<evidence type="ECO:0000313" key="9">
    <source>
        <dbReference type="Proteomes" id="UP000002630"/>
    </source>
</evidence>
<dbReference type="AlphaFoldDB" id="D8LHY4"/>
<evidence type="ECO:0000256" key="5">
    <source>
        <dbReference type="ARBA" id="ARBA00022842"/>
    </source>
</evidence>
<dbReference type="Pfam" id="PF00348">
    <property type="entry name" value="polyprenyl_synt"/>
    <property type="match status" value="1"/>
</dbReference>
<dbReference type="CDD" id="cd00685">
    <property type="entry name" value="Trans_IPPS_HT"/>
    <property type="match status" value="1"/>
</dbReference>
<evidence type="ECO:0000256" key="1">
    <source>
        <dbReference type="ARBA" id="ARBA00001946"/>
    </source>
</evidence>
<dbReference type="GO" id="GO:1990234">
    <property type="term" value="C:transferase complex"/>
    <property type="evidence" value="ECO:0007669"/>
    <property type="project" value="TreeGrafter"/>
</dbReference>
<dbReference type="InParanoid" id="D8LHY4"/>
<gene>
    <name evidence="8" type="primary">GPPS</name>
    <name evidence="8" type="ORF">Esi_0020_0133</name>
</gene>
<sequence>MRRSGSATAAAAATLARHANACCRARSPALGLLPGAAASSSTHRAALSSNSGHGGDGSGHYDAAMRRRESCASRSRHRWSGQEAAAASATTTTARRAPGGVAGASGQGSAAGSVRALSSSFLADAVRETATNHCIDRVVNGGLDGSVPVDKDTPTVEVQDFVYDIDFAQRPSGASQSLADGPDPFELVSAELAGLSDGIKSLIGTEHAVLNAAAKYFFELDGGKKIRPTMVILMSQACNSNSQQVRPDVQPGTELVNPLQLRLAEITEMIHAASLFHDDVIDEADTRRGVPSVNKVFGNKLAILAGDFLLARSSMSLARLRSLESVELMSAAIEHLVKGEVLQMRPTEDGGGAFEYYVRKNYYKTGSLMANSCKASAVLGQHDLEVQEVAFEYGKRVGLAFQLVDDILDFEGNTFTLGKPALNDLRQGLATAPVLLAAEQQPGLAKLISRKFRGPGDVDEALELVHRSDGIARAKEVAVVQAEKAMSAILTLHDSPAQNALVQLAHKIVNRNH</sequence>
<evidence type="ECO:0000256" key="7">
    <source>
        <dbReference type="SAM" id="MobiDB-lite"/>
    </source>
</evidence>
<reference evidence="8 9" key="1">
    <citation type="journal article" date="2010" name="Nature">
        <title>The Ectocarpus genome and the independent evolution of multicellularity in brown algae.</title>
        <authorList>
            <person name="Cock J.M."/>
            <person name="Sterck L."/>
            <person name="Rouze P."/>
            <person name="Scornet D."/>
            <person name="Allen A.E."/>
            <person name="Amoutzias G."/>
            <person name="Anthouard V."/>
            <person name="Artiguenave F."/>
            <person name="Aury J.M."/>
            <person name="Badger J.H."/>
            <person name="Beszteri B."/>
            <person name="Billiau K."/>
            <person name="Bonnet E."/>
            <person name="Bothwell J.H."/>
            <person name="Bowler C."/>
            <person name="Boyen C."/>
            <person name="Brownlee C."/>
            <person name="Carrano C.J."/>
            <person name="Charrier B."/>
            <person name="Cho G.Y."/>
            <person name="Coelho S.M."/>
            <person name="Collen J."/>
            <person name="Corre E."/>
            <person name="Da Silva C."/>
            <person name="Delage L."/>
            <person name="Delaroque N."/>
            <person name="Dittami S.M."/>
            <person name="Doulbeau S."/>
            <person name="Elias M."/>
            <person name="Farnham G."/>
            <person name="Gachon C.M."/>
            <person name="Gschloessl B."/>
            <person name="Heesch S."/>
            <person name="Jabbari K."/>
            <person name="Jubin C."/>
            <person name="Kawai H."/>
            <person name="Kimura K."/>
            <person name="Kloareg B."/>
            <person name="Kupper F.C."/>
            <person name="Lang D."/>
            <person name="Le Bail A."/>
            <person name="Leblanc C."/>
            <person name="Lerouge P."/>
            <person name="Lohr M."/>
            <person name="Lopez P.J."/>
            <person name="Martens C."/>
            <person name="Maumus F."/>
            <person name="Michel G."/>
            <person name="Miranda-Saavedra D."/>
            <person name="Morales J."/>
            <person name="Moreau H."/>
            <person name="Motomura T."/>
            <person name="Nagasato C."/>
            <person name="Napoli C.A."/>
            <person name="Nelson D.R."/>
            <person name="Nyvall-Collen P."/>
            <person name="Peters A.F."/>
            <person name="Pommier C."/>
            <person name="Potin P."/>
            <person name="Poulain J."/>
            <person name="Quesneville H."/>
            <person name="Read B."/>
            <person name="Rensing S.A."/>
            <person name="Ritter A."/>
            <person name="Rousvoal S."/>
            <person name="Samanta M."/>
            <person name="Samson G."/>
            <person name="Schroeder D.C."/>
            <person name="Segurens B."/>
            <person name="Strittmatter M."/>
            <person name="Tonon T."/>
            <person name="Tregear J.W."/>
            <person name="Valentin K."/>
            <person name="von Dassow P."/>
            <person name="Yamagishi T."/>
            <person name="Van de Peer Y."/>
            <person name="Wincker P."/>
        </authorList>
    </citation>
    <scope>NUCLEOTIDE SEQUENCE [LARGE SCALE GENOMIC DNA]</scope>
    <source>
        <strain evidence="9">Ec32 / CCAP1310/4</strain>
    </source>
</reference>
<dbReference type="Gene3D" id="1.10.600.10">
    <property type="entry name" value="Farnesyl Diphosphate Synthase"/>
    <property type="match status" value="1"/>
</dbReference>
<evidence type="ECO:0000256" key="3">
    <source>
        <dbReference type="ARBA" id="ARBA00022679"/>
    </source>
</evidence>
<keyword evidence="5" id="KW-0460">Magnesium</keyword>
<dbReference type="SFLD" id="SFLDS00005">
    <property type="entry name" value="Isoprenoid_Synthase_Type_I"/>
    <property type="match status" value="1"/>
</dbReference>
<comment type="similarity">
    <text evidence="2">Belongs to the FPP/GGPP synthase family.</text>
</comment>
<dbReference type="GO" id="GO:0008299">
    <property type="term" value="P:isoprenoid biosynthetic process"/>
    <property type="evidence" value="ECO:0007669"/>
    <property type="project" value="UniProtKB-KW"/>
</dbReference>
<dbReference type="OrthoDB" id="9927103at2759"/>
<dbReference type="SUPFAM" id="SSF48576">
    <property type="entry name" value="Terpenoid synthases"/>
    <property type="match status" value="1"/>
</dbReference>
<proteinExistence type="inferred from homology"/>
<evidence type="ECO:0000256" key="6">
    <source>
        <dbReference type="ARBA" id="ARBA00023229"/>
    </source>
</evidence>
<dbReference type="GO" id="GO:0046872">
    <property type="term" value="F:metal ion binding"/>
    <property type="evidence" value="ECO:0007669"/>
    <property type="project" value="UniProtKB-KW"/>
</dbReference>
<dbReference type="Proteomes" id="UP000002630">
    <property type="component" value="Linkage Group LG13"/>
</dbReference>
<dbReference type="OMA" id="PFINTIG"/>
<dbReference type="PANTHER" id="PTHR12001:SF69">
    <property type="entry name" value="ALL TRANS-POLYPRENYL-DIPHOSPHATE SYNTHASE PDSS1"/>
    <property type="match status" value="1"/>
</dbReference>
<evidence type="ECO:0000256" key="2">
    <source>
        <dbReference type="ARBA" id="ARBA00006706"/>
    </source>
</evidence>
<dbReference type="InterPro" id="IPR000092">
    <property type="entry name" value="Polyprenyl_synt"/>
</dbReference>
<dbReference type="eggNOG" id="KOG0776">
    <property type="taxonomic scope" value="Eukaryota"/>
</dbReference>
<feature type="compositionally biased region" description="Low complexity" evidence="7">
    <location>
        <begin position="84"/>
        <end position="99"/>
    </location>
</feature>
<organism evidence="8 9">
    <name type="scientific">Ectocarpus siliculosus</name>
    <name type="common">Brown alga</name>
    <name type="synonym">Conferva siliculosa</name>
    <dbReference type="NCBI Taxonomy" id="2880"/>
    <lineage>
        <taxon>Eukaryota</taxon>
        <taxon>Sar</taxon>
        <taxon>Stramenopiles</taxon>
        <taxon>Ochrophyta</taxon>
        <taxon>PX clade</taxon>
        <taxon>Phaeophyceae</taxon>
        <taxon>Ectocarpales</taxon>
        <taxon>Ectocarpaceae</taxon>
        <taxon>Ectocarpus</taxon>
    </lineage>
</organism>
<evidence type="ECO:0000313" key="8">
    <source>
        <dbReference type="EMBL" id="CBN74415.1"/>
    </source>
</evidence>
<dbReference type="InterPro" id="IPR033749">
    <property type="entry name" value="Polyprenyl_synt_CS"/>
</dbReference>
<dbReference type="PANTHER" id="PTHR12001">
    <property type="entry name" value="GERANYLGERANYL PYROPHOSPHATE SYNTHASE"/>
    <property type="match status" value="1"/>
</dbReference>
<dbReference type="STRING" id="2880.D8LHY4"/>
<comment type="cofactor">
    <cofactor evidence="1">
        <name>Mg(2+)</name>
        <dbReference type="ChEBI" id="CHEBI:18420"/>
    </cofactor>
</comment>
<feature type="region of interest" description="Disordered" evidence="7">
    <location>
        <begin position="43"/>
        <end position="110"/>
    </location>
</feature>
<keyword evidence="3 8" id="KW-0808">Transferase</keyword>
<dbReference type="EMBL" id="FN648376">
    <property type="protein sequence ID" value="CBN74415.1"/>
    <property type="molecule type" value="Genomic_DNA"/>
</dbReference>
<dbReference type="GO" id="GO:0004161">
    <property type="term" value="F:dimethylallyltranstransferase activity"/>
    <property type="evidence" value="ECO:0007669"/>
    <property type="project" value="UniProtKB-EC"/>
</dbReference>
<dbReference type="EC" id="2.5.1.1" evidence="8"/>
<protein>
    <submittedName>
        <fullName evidence="8">Geranyl-diphosphate synthase</fullName>
        <ecNumber evidence="8">2.5.1.1</ecNumber>
    </submittedName>
</protein>